<dbReference type="AlphaFoldDB" id="A0A3M6TVL4"/>
<feature type="compositionally biased region" description="Basic and acidic residues" evidence="1">
    <location>
        <begin position="76"/>
        <end position="89"/>
    </location>
</feature>
<protein>
    <submittedName>
        <fullName evidence="2">Uncharacterized protein</fullName>
    </submittedName>
</protein>
<comment type="caution">
    <text evidence="2">The sequence shown here is derived from an EMBL/GenBank/DDBJ whole genome shotgun (WGS) entry which is preliminary data.</text>
</comment>
<dbReference type="EMBL" id="RCHS01002828">
    <property type="protein sequence ID" value="RMX45442.1"/>
    <property type="molecule type" value="Genomic_DNA"/>
</dbReference>
<sequence length="148" mass="15870">MTKIVASKSIFDAKGSIGMNSTPILPDVRRKESTPRSRGRTSNSIIVTAVIPGSLAGRVAAERDVDAGDEGQQSISEDHTIHGSEENRSVENLSVYELAERGNSSSVTENQASVCSAAGLLAARVNSFESQNRLVLLSFILRSYNCTR</sequence>
<feature type="region of interest" description="Disordered" evidence="1">
    <location>
        <begin position="21"/>
        <end position="43"/>
    </location>
</feature>
<accession>A0A3M6TVL4</accession>
<keyword evidence="3" id="KW-1185">Reference proteome</keyword>
<reference evidence="2 3" key="1">
    <citation type="journal article" date="2018" name="Sci. Rep.">
        <title>Comparative analysis of the Pocillopora damicornis genome highlights role of immune system in coral evolution.</title>
        <authorList>
            <person name="Cunning R."/>
            <person name="Bay R.A."/>
            <person name="Gillette P."/>
            <person name="Baker A.C."/>
            <person name="Traylor-Knowles N."/>
        </authorList>
    </citation>
    <scope>NUCLEOTIDE SEQUENCE [LARGE SCALE GENOMIC DNA]</scope>
    <source>
        <strain evidence="2">RSMAS</strain>
        <tissue evidence="2">Whole animal</tissue>
    </source>
</reference>
<proteinExistence type="predicted"/>
<organism evidence="2 3">
    <name type="scientific">Pocillopora damicornis</name>
    <name type="common">Cauliflower coral</name>
    <name type="synonym">Millepora damicornis</name>
    <dbReference type="NCBI Taxonomy" id="46731"/>
    <lineage>
        <taxon>Eukaryota</taxon>
        <taxon>Metazoa</taxon>
        <taxon>Cnidaria</taxon>
        <taxon>Anthozoa</taxon>
        <taxon>Hexacorallia</taxon>
        <taxon>Scleractinia</taxon>
        <taxon>Astrocoeniina</taxon>
        <taxon>Pocilloporidae</taxon>
        <taxon>Pocillopora</taxon>
    </lineage>
</organism>
<dbReference type="Proteomes" id="UP000275408">
    <property type="component" value="Unassembled WGS sequence"/>
</dbReference>
<evidence type="ECO:0000256" key="1">
    <source>
        <dbReference type="SAM" id="MobiDB-lite"/>
    </source>
</evidence>
<gene>
    <name evidence="2" type="ORF">pdam_00016078</name>
</gene>
<name>A0A3M6TVL4_POCDA</name>
<feature type="region of interest" description="Disordered" evidence="1">
    <location>
        <begin position="61"/>
        <end position="89"/>
    </location>
</feature>
<evidence type="ECO:0000313" key="3">
    <source>
        <dbReference type="Proteomes" id="UP000275408"/>
    </source>
</evidence>
<evidence type="ECO:0000313" key="2">
    <source>
        <dbReference type="EMBL" id="RMX45442.1"/>
    </source>
</evidence>